<feature type="domain" description="Kinesin motor" evidence="8">
    <location>
        <begin position="1"/>
        <end position="210"/>
    </location>
</feature>
<feature type="region of interest" description="Disordered" evidence="7">
    <location>
        <begin position="857"/>
        <end position="926"/>
    </location>
</feature>
<dbReference type="OrthoDB" id="6436009at2759"/>
<keyword evidence="10" id="KW-1185">Reference proteome</keyword>
<evidence type="ECO:0000313" key="10">
    <source>
        <dbReference type="Proteomes" id="UP000288716"/>
    </source>
</evidence>
<comment type="caution">
    <text evidence="9">The sequence shown here is derived from an EMBL/GenBank/DDBJ whole genome shotgun (WGS) entry which is preliminary data.</text>
</comment>
<dbReference type="EMBL" id="NCKV01000179">
    <property type="protein sequence ID" value="RWS31383.1"/>
    <property type="molecule type" value="Genomic_DNA"/>
</dbReference>
<dbReference type="VEuPathDB" id="VectorBase:LDEU000655"/>
<dbReference type="STRING" id="299467.A0A443SV38"/>
<dbReference type="PROSITE" id="PS50067">
    <property type="entry name" value="KINESIN_MOTOR_2"/>
    <property type="match status" value="1"/>
</dbReference>
<feature type="coiled-coil region" evidence="6">
    <location>
        <begin position="634"/>
        <end position="664"/>
    </location>
</feature>
<feature type="coiled-coil region" evidence="6">
    <location>
        <begin position="719"/>
        <end position="746"/>
    </location>
</feature>
<comment type="caution">
    <text evidence="5">Lacks conserved residue(s) required for the propagation of feature annotation.</text>
</comment>
<organism evidence="9 10">
    <name type="scientific">Leptotrombidium deliense</name>
    <dbReference type="NCBI Taxonomy" id="299467"/>
    <lineage>
        <taxon>Eukaryota</taxon>
        <taxon>Metazoa</taxon>
        <taxon>Ecdysozoa</taxon>
        <taxon>Arthropoda</taxon>
        <taxon>Chelicerata</taxon>
        <taxon>Arachnida</taxon>
        <taxon>Acari</taxon>
        <taxon>Acariformes</taxon>
        <taxon>Trombidiformes</taxon>
        <taxon>Prostigmata</taxon>
        <taxon>Anystina</taxon>
        <taxon>Parasitengona</taxon>
        <taxon>Trombiculoidea</taxon>
        <taxon>Trombiculidae</taxon>
        <taxon>Leptotrombidium</taxon>
    </lineage>
</organism>
<evidence type="ECO:0000256" key="6">
    <source>
        <dbReference type="SAM" id="Coils"/>
    </source>
</evidence>
<dbReference type="InterPro" id="IPR001752">
    <property type="entry name" value="Kinesin_motor_dom"/>
</dbReference>
<comment type="similarity">
    <text evidence="5">Belongs to the TRAFAC class myosin-kinesin ATPase superfamily. Kinesin family.</text>
</comment>
<gene>
    <name evidence="9" type="ORF">B4U80_05722</name>
</gene>
<dbReference type="InterPro" id="IPR027417">
    <property type="entry name" value="P-loop_NTPase"/>
</dbReference>
<dbReference type="PRINTS" id="PR00380">
    <property type="entry name" value="KINESINHEAVY"/>
</dbReference>
<evidence type="ECO:0000313" key="9">
    <source>
        <dbReference type="EMBL" id="RWS31383.1"/>
    </source>
</evidence>
<feature type="non-terminal residue" evidence="9">
    <location>
        <position position="1"/>
    </location>
</feature>
<feature type="compositionally biased region" description="Basic and acidic residues" evidence="7">
    <location>
        <begin position="872"/>
        <end position="883"/>
    </location>
</feature>
<evidence type="ECO:0000256" key="5">
    <source>
        <dbReference type="PROSITE-ProRule" id="PRU00283"/>
    </source>
</evidence>
<proteinExistence type="inferred from homology"/>
<dbReference type="SUPFAM" id="SSF52540">
    <property type="entry name" value="P-loop containing nucleoside triphosphate hydrolases"/>
    <property type="match status" value="1"/>
</dbReference>
<protein>
    <submittedName>
        <fullName evidence="9">Kinesin-like protein KIF20B</fullName>
    </submittedName>
</protein>
<dbReference type="PANTHER" id="PTHR47969:SF29">
    <property type="entry name" value="KINESIN-LIKE PROTEIN"/>
    <property type="match status" value="1"/>
</dbReference>
<keyword evidence="4" id="KW-0963">Cytoplasm</keyword>
<dbReference type="GO" id="GO:0008017">
    <property type="term" value="F:microtubule binding"/>
    <property type="evidence" value="ECO:0007669"/>
    <property type="project" value="InterPro"/>
</dbReference>
<sequence length="926" mass="105779">DGNTSYQFFVSFVEFYNENPIDLLAFPNEQKQLRIYDNGAIQGLKHVFVSTAEEAFRVYLQGQSELKKHINSNGLNLQSSRSHSMFTITSIAINTRTNQAFRVNNLSVCDLAGNERSSKTKSKGDRLKEAGKINTSLLSLQNVVMSLKNMQKNKKETSFVSYRNSKLTRTFKPFLDGSGYASMIINMNPSPNLVDETLTTLEFSATACQIIVSTEDSRRMLQDSWKRLSEQWLSSKKRWSSFAQCRKSTKLNVGDTILEEIEEDEEDMSKIEENIGRLSLAIDGPLNENDLKYYKDMIHILNREVEIMNAKLEDAEHGQFQRKMEIRNEVADLNKKQVDELIQKHANEKETLRRENDEFMEKRLQISHDQRLREKNEYERKIESLEKKVFELTEALTIKETELEEIKSKEFKDGWTSTLLVTINSSTQTEIEENTINSLLNNSVSTLSDLKSDEAKTFRDIACGDVKQYDHKCVATEVDEIQTSSIHLNVFCLSFLLPDQSICASISTSVSICCIDKETQYTPIKSGLSSNSSQSKVFDKLIQTEEVEDDRDLEILQYKEKIESLSEQLNKANDFCIEMNAKIQNSIVKLELEGEDKKVEIPITVEAYSNTSQRELCDTLIQTEEVAIDRDLEILHYKERIESLSEELSNLKKLENEVIGKEVNSNDEIIDSQSADVLENTMERMFKVPDEPKPSISVQTEDTGDEKLQKQLKEKDVIISLKQDMVNDLRDRLKSKEEEMERLIAAASSVASSQQSLSSQSISSYGEPYRSKKPKITLSEDTIVENAYLQAVSNMRKQNETVRKCIEHPSEKKALEVPITKATEKSVTKTTTKSKRKAVEPQEETIDDDIGAAVFTSTGKTTAKSTRGRKRSQPEKVNEELSTTKRMKMPQKDRRVADSISPITEVGDKNQKGPRYNTRSRRKLYD</sequence>
<accession>A0A443SV38</accession>
<dbReference type="PANTHER" id="PTHR47969">
    <property type="entry name" value="CHROMOSOME-ASSOCIATED KINESIN KIF4A-RELATED"/>
    <property type="match status" value="1"/>
</dbReference>
<keyword evidence="2" id="KW-0547">Nucleotide-binding</keyword>
<feature type="compositionally biased region" description="Low complexity" evidence="7">
    <location>
        <begin position="748"/>
        <end position="764"/>
    </location>
</feature>
<evidence type="ECO:0000256" key="3">
    <source>
        <dbReference type="ARBA" id="ARBA00022840"/>
    </source>
</evidence>
<evidence type="ECO:0000256" key="4">
    <source>
        <dbReference type="ARBA" id="ARBA00023212"/>
    </source>
</evidence>
<evidence type="ECO:0000256" key="2">
    <source>
        <dbReference type="ARBA" id="ARBA00022741"/>
    </source>
</evidence>
<dbReference type="GO" id="GO:0003777">
    <property type="term" value="F:microtubule motor activity"/>
    <property type="evidence" value="ECO:0007669"/>
    <property type="project" value="InterPro"/>
</dbReference>
<evidence type="ECO:0000259" key="8">
    <source>
        <dbReference type="PROSITE" id="PS50067"/>
    </source>
</evidence>
<dbReference type="AlphaFoldDB" id="A0A443SV38"/>
<dbReference type="GO" id="GO:0007018">
    <property type="term" value="P:microtubule-based movement"/>
    <property type="evidence" value="ECO:0007669"/>
    <property type="project" value="InterPro"/>
</dbReference>
<dbReference type="Proteomes" id="UP000288716">
    <property type="component" value="Unassembled WGS sequence"/>
</dbReference>
<keyword evidence="4" id="KW-0206">Cytoskeleton</keyword>
<dbReference type="GO" id="GO:0051231">
    <property type="term" value="P:spindle elongation"/>
    <property type="evidence" value="ECO:0007669"/>
    <property type="project" value="TreeGrafter"/>
</dbReference>
<dbReference type="GO" id="GO:0005875">
    <property type="term" value="C:microtubule associated complex"/>
    <property type="evidence" value="ECO:0007669"/>
    <property type="project" value="TreeGrafter"/>
</dbReference>
<evidence type="ECO:0000256" key="7">
    <source>
        <dbReference type="SAM" id="MobiDB-lite"/>
    </source>
</evidence>
<evidence type="ECO:0000256" key="1">
    <source>
        <dbReference type="ARBA" id="ARBA00004245"/>
    </source>
</evidence>
<feature type="region of interest" description="Disordered" evidence="7">
    <location>
        <begin position="748"/>
        <end position="773"/>
    </location>
</feature>
<reference evidence="9 10" key="1">
    <citation type="journal article" date="2018" name="Gigascience">
        <title>Genomes of trombidid mites reveal novel predicted allergens and laterally-transferred genes associated with secondary metabolism.</title>
        <authorList>
            <person name="Dong X."/>
            <person name="Chaisiri K."/>
            <person name="Xia D."/>
            <person name="Armstrong S.D."/>
            <person name="Fang Y."/>
            <person name="Donnelly M.J."/>
            <person name="Kadowaki T."/>
            <person name="McGarry J.W."/>
            <person name="Darby A.C."/>
            <person name="Makepeace B.L."/>
        </authorList>
    </citation>
    <scope>NUCLEOTIDE SEQUENCE [LARGE SCALE GENOMIC DNA]</scope>
    <source>
        <strain evidence="9">UoL-UT</strain>
    </source>
</reference>
<dbReference type="InterPro" id="IPR027640">
    <property type="entry name" value="Kinesin-like_fam"/>
</dbReference>
<name>A0A443SV38_9ACAR</name>
<dbReference type="SMART" id="SM00129">
    <property type="entry name" value="KISc"/>
    <property type="match status" value="1"/>
</dbReference>
<dbReference type="Gene3D" id="3.40.850.10">
    <property type="entry name" value="Kinesin motor domain"/>
    <property type="match status" value="1"/>
</dbReference>
<feature type="coiled-coil region" evidence="6">
    <location>
        <begin position="254"/>
        <end position="402"/>
    </location>
</feature>
<comment type="subcellular location">
    <subcellularLocation>
        <location evidence="1">Cytoplasm</location>
        <location evidence="1">Cytoskeleton</location>
    </subcellularLocation>
</comment>
<dbReference type="GO" id="GO:0007052">
    <property type="term" value="P:mitotic spindle organization"/>
    <property type="evidence" value="ECO:0007669"/>
    <property type="project" value="TreeGrafter"/>
</dbReference>
<dbReference type="GO" id="GO:0005524">
    <property type="term" value="F:ATP binding"/>
    <property type="evidence" value="ECO:0007669"/>
    <property type="project" value="UniProtKB-KW"/>
</dbReference>
<dbReference type="Pfam" id="PF00225">
    <property type="entry name" value="Kinesin"/>
    <property type="match status" value="1"/>
</dbReference>
<keyword evidence="3" id="KW-0067">ATP-binding</keyword>
<dbReference type="InterPro" id="IPR036961">
    <property type="entry name" value="Kinesin_motor_dom_sf"/>
</dbReference>
<keyword evidence="6" id="KW-0175">Coiled coil</keyword>